<reference evidence="2" key="2">
    <citation type="submission" date="2015-01" db="EMBL/GenBank/DDBJ databases">
        <title>Evolutionary Origins and Diversification of the Mycorrhizal Mutualists.</title>
        <authorList>
            <consortium name="DOE Joint Genome Institute"/>
            <consortium name="Mycorrhizal Genomics Consortium"/>
            <person name="Kohler A."/>
            <person name="Kuo A."/>
            <person name="Nagy L.G."/>
            <person name="Floudas D."/>
            <person name="Copeland A."/>
            <person name="Barry K.W."/>
            <person name="Cichocki N."/>
            <person name="Veneault-Fourrey C."/>
            <person name="LaButti K."/>
            <person name="Lindquist E.A."/>
            <person name="Lipzen A."/>
            <person name="Lundell T."/>
            <person name="Morin E."/>
            <person name="Murat C."/>
            <person name="Riley R."/>
            <person name="Ohm R."/>
            <person name="Sun H."/>
            <person name="Tunlid A."/>
            <person name="Henrissat B."/>
            <person name="Grigoriev I.V."/>
            <person name="Hibbett D.S."/>
            <person name="Martin F."/>
        </authorList>
    </citation>
    <scope>NUCLEOTIDE SEQUENCE [LARGE SCALE GENOMIC DNA]</scope>
    <source>
        <strain evidence="2">Marx 270</strain>
    </source>
</reference>
<proteinExistence type="predicted"/>
<evidence type="ECO:0000313" key="2">
    <source>
        <dbReference type="Proteomes" id="UP000054217"/>
    </source>
</evidence>
<reference evidence="1 2" key="1">
    <citation type="submission" date="2014-04" db="EMBL/GenBank/DDBJ databases">
        <authorList>
            <consortium name="DOE Joint Genome Institute"/>
            <person name="Kuo A."/>
            <person name="Kohler A."/>
            <person name="Costa M.D."/>
            <person name="Nagy L.G."/>
            <person name="Floudas D."/>
            <person name="Copeland A."/>
            <person name="Barry K.W."/>
            <person name="Cichocki N."/>
            <person name="Veneault-Fourrey C."/>
            <person name="LaButti K."/>
            <person name="Lindquist E.A."/>
            <person name="Lipzen A."/>
            <person name="Lundell T."/>
            <person name="Morin E."/>
            <person name="Murat C."/>
            <person name="Sun H."/>
            <person name="Tunlid A."/>
            <person name="Henrissat B."/>
            <person name="Grigoriev I.V."/>
            <person name="Hibbett D.S."/>
            <person name="Martin F."/>
            <person name="Nordberg H.P."/>
            <person name="Cantor M.N."/>
            <person name="Hua S.X."/>
        </authorList>
    </citation>
    <scope>NUCLEOTIDE SEQUENCE [LARGE SCALE GENOMIC DNA]</scope>
    <source>
        <strain evidence="1 2">Marx 270</strain>
    </source>
</reference>
<keyword evidence="2" id="KW-1185">Reference proteome</keyword>
<gene>
    <name evidence="1" type="ORF">M404DRAFT_9001</name>
</gene>
<dbReference type="AlphaFoldDB" id="A0A0C3PCC3"/>
<name>A0A0C3PCC3_PISTI</name>
<organism evidence="1 2">
    <name type="scientific">Pisolithus tinctorius Marx 270</name>
    <dbReference type="NCBI Taxonomy" id="870435"/>
    <lineage>
        <taxon>Eukaryota</taxon>
        <taxon>Fungi</taxon>
        <taxon>Dikarya</taxon>
        <taxon>Basidiomycota</taxon>
        <taxon>Agaricomycotina</taxon>
        <taxon>Agaricomycetes</taxon>
        <taxon>Agaricomycetidae</taxon>
        <taxon>Boletales</taxon>
        <taxon>Sclerodermatineae</taxon>
        <taxon>Pisolithaceae</taxon>
        <taxon>Pisolithus</taxon>
    </lineage>
</organism>
<protein>
    <submittedName>
        <fullName evidence="1">Uncharacterized protein</fullName>
    </submittedName>
</protein>
<evidence type="ECO:0000313" key="1">
    <source>
        <dbReference type="EMBL" id="KIO05686.1"/>
    </source>
</evidence>
<dbReference type="HOGENOM" id="CLU_1475728_0_0_1"/>
<dbReference type="EMBL" id="KN831966">
    <property type="protein sequence ID" value="KIO05686.1"/>
    <property type="molecule type" value="Genomic_DNA"/>
</dbReference>
<accession>A0A0C3PCC3</accession>
<dbReference type="Proteomes" id="UP000054217">
    <property type="component" value="Unassembled WGS sequence"/>
</dbReference>
<dbReference type="InParanoid" id="A0A0C3PCC3"/>
<sequence length="183" mass="20370">MLNGIQHPVVTKLDLVLKTICKVLLKFSNNSEPTSGTSAAWDQKGRKWANWVHGLDQVFTEEELALDKLWTCAHPLLGVCVTEYVVQLIVVCQPMASKNGTGSQPLHATSCMTCLGILLGVIDHAQSSHCPWQYQFSHSPLMNTCWTWIAVAWYEWMSTEVLLNHLNDAIMEGWALKGACSSL</sequence>